<reference evidence="1 2" key="1">
    <citation type="journal article" date="2021" name="Plant Biotechnol. J.">
        <title>Multi-omics assisted identification of the key and species-specific regulatory components of drought-tolerant mechanisms in Gossypium stocksii.</title>
        <authorList>
            <person name="Yu D."/>
            <person name="Ke L."/>
            <person name="Zhang D."/>
            <person name="Wu Y."/>
            <person name="Sun Y."/>
            <person name="Mei J."/>
            <person name="Sun J."/>
            <person name="Sun Y."/>
        </authorList>
    </citation>
    <scope>NUCLEOTIDE SEQUENCE [LARGE SCALE GENOMIC DNA]</scope>
    <source>
        <strain evidence="2">cv. E1</strain>
        <tissue evidence="1">Leaf</tissue>
    </source>
</reference>
<organism evidence="1 2">
    <name type="scientific">Gossypium stocksii</name>
    <dbReference type="NCBI Taxonomy" id="47602"/>
    <lineage>
        <taxon>Eukaryota</taxon>
        <taxon>Viridiplantae</taxon>
        <taxon>Streptophyta</taxon>
        <taxon>Embryophyta</taxon>
        <taxon>Tracheophyta</taxon>
        <taxon>Spermatophyta</taxon>
        <taxon>Magnoliopsida</taxon>
        <taxon>eudicotyledons</taxon>
        <taxon>Gunneridae</taxon>
        <taxon>Pentapetalae</taxon>
        <taxon>rosids</taxon>
        <taxon>malvids</taxon>
        <taxon>Malvales</taxon>
        <taxon>Malvaceae</taxon>
        <taxon>Malvoideae</taxon>
        <taxon>Gossypium</taxon>
    </lineage>
</organism>
<evidence type="ECO:0000313" key="1">
    <source>
        <dbReference type="EMBL" id="KAH1098231.1"/>
    </source>
</evidence>
<evidence type="ECO:0000313" key="2">
    <source>
        <dbReference type="Proteomes" id="UP000828251"/>
    </source>
</evidence>
<gene>
    <name evidence="1" type="ORF">J1N35_015152</name>
</gene>
<dbReference type="EMBL" id="JAIQCV010000005">
    <property type="protein sequence ID" value="KAH1098231.1"/>
    <property type="molecule type" value="Genomic_DNA"/>
</dbReference>
<keyword evidence="2" id="KW-1185">Reference proteome</keyword>
<protein>
    <submittedName>
        <fullName evidence="1">Uncharacterized protein</fullName>
    </submittedName>
</protein>
<comment type="caution">
    <text evidence="1">The sequence shown here is derived from an EMBL/GenBank/DDBJ whole genome shotgun (WGS) entry which is preliminary data.</text>
</comment>
<dbReference type="Proteomes" id="UP000828251">
    <property type="component" value="Unassembled WGS sequence"/>
</dbReference>
<proteinExistence type="predicted"/>
<accession>A0A9D3VXD5</accession>
<name>A0A9D3VXD5_9ROSI</name>
<dbReference type="AlphaFoldDB" id="A0A9D3VXD5"/>
<sequence>MLSSPSTEIANTNEDDILSSEEIITKKVRFKDLDVPPDDMMVVDSALVPSKMLRNPLLTVCHPLNSRKESIRSWKKKWQPPWFLKCLEEILESQPYIIGFMGFENLLSPFS</sequence>